<keyword evidence="2" id="KW-1185">Reference proteome</keyword>
<evidence type="ECO:0000313" key="1">
    <source>
        <dbReference type="EMBL" id="GAA2191175.1"/>
    </source>
</evidence>
<dbReference type="EMBL" id="BAAAOQ010000001">
    <property type="protein sequence ID" value="GAA2191175.1"/>
    <property type="molecule type" value="Genomic_DNA"/>
</dbReference>
<evidence type="ECO:0008006" key="3">
    <source>
        <dbReference type="Google" id="ProtNLM"/>
    </source>
</evidence>
<protein>
    <recommendedName>
        <fullName evidence="3">Lipoprotein</fullName>
    </recommendedName>
</protein>
<sequence length="56" mass="6017">MTIAKAIHRARSGAVGLPSVAPLSVACGWSPPAAWPLDAGPRPFKVLLSFRFMRRT</sequence>
<evidence type="ECO:0000313" key="2">
    <source>
        <dbReference type="Proteomes" id="UP001501391"/>
    </source>
</evidence>
<organism evidence="1 2">
    <name type="scientific">Streptomyces bangladeshensis</name>
    <dbReference type="NCBI Taxonomy" id="295352"/>
    <lineage>
        <taxon>Bacteria</taxon>
        <taxon>Bacillati</taxon>
        <taxon>Actinomycetota</taxon>
        <taxon>Actinomycetes</taxon>
        <taxon>Kitasatosporales</taxon>
        <taxon>Streptomycetaceae</taxon>
        <taxon>Streptomyces</taxon>
    </lineage>
</organism>
<dbReference type="Proteomes" id="UP001501391">
    <property type="component" value="Unassembled WGS sequence"/>
</dbReference>
<name>A0ABN3B9I9_9ACTN</name>
<proteinExistence type="predicted"/>
<dbReference type="PROSITE" id="PS51257">
    <property type="entry name" value="PROKAR_LIPOPROTEIN"/>
    <property type="match status" value="1"/>
</dbReference>
<gene>
    <name evidence="1" type="ORF">GCM10009787_03300</name>
</gene>
<accession>A0ABN3B9I9</accession>
<reference evidence="1 2" key="1">
    <citation type="journal article" date="2019" name="Int. J. Syst. Evol. Microbiol.">
        <title>The Global Catalogue of Microorganisms (GCM) 10K type strain sequencing project: providing services to taxonomists for standard genome sequencing and annotation.</title>
        <authorList>
            <consortium name="The Broad Institute Genomics Platform"/>
            <consortium name="The Broad Institute Genome Sequencing Center for Infectious Disease"/>
            <person name="Wu L."/>
            <person name="Ma J."/>
        </authorList>
    </citation>
    <scope>NUCLEOTIDE SEQUENCE [LARGE SCALE GENOMIC DNA]</scope>
    <source>
        <strain evidence="1 2">JCM 14924</strain>
    </source>
</reference>
<comment type="caution">
    <text evidence="1">The sequence shown here is derived from an EMBL/GenBank/DDBJ whole genome shotgun (WGS) entry which is preliminary data.</text>
</comment>